<comment type="similarity">
    <text evidence="1">Belongs to the SCO1/2 family.</text>
</comment>
<dbReference type="OrthoDB" id="9811998at2"/>
<dbReference type="InterPro" id="IPR036249">
    <property type="entry name" value="Thioredoxin-like_sf"/>
</dbReference>
<dbReference type="PANTHER" id="PTHR12151:SF25">
    <property type="entry name" value="LINALOOL DEHYDRATASE_ISOMERASE DOMAIN-CONTAINING PROTEIN"/>
    <property type="match status" value="1"/>
</dbReference>
<dbReference type="AlphaFoldDB" id="A0A3S0C7F0"/>
<organism evidence="6 7">
    <name type="scientific">Arenibacter aquaticus</name>
    <dbReference type="NCBI Taxonomy" id="2489054"/>
    <lineage>
        <taxon>Bacteria</taxon>
        <taxon>Pseudomonadati</taxon>
        <taxon>Bacteroidota</taxon>
        <taxon>Flavobacteriia</taxon>
        <taxon>Flavobacteriales</taxon>
        <taxon>Flavobacteriaceae</taxon>
        <taxon>Arenibacter</taxon>
    </lineage>
</organism>
<dbReference type="RefSeq" id="WP_126161741.1">
    <property type="nucleotide sequence ID" value="NZ_RQPJ01000003.1"/>
</dbReference>
<dbReference type="InterPro" id="IPR003782">
    <property type="entry name" value="SCO1/SenC"/>
</dbReference>
<dbReference type="Pfam" id="PF02630">
    <property type="entry name" value="SCO1-SenC"/>
    <property type="match status" value="1"/>
</dbReference>
<evidence type="ECO:0000256" key="3">
    <source>
        <dbReference type="PIRSR" id="PIRSR603782-1"/>
    </source>
</evidence>
<feature type="binding site" evidence="3">
    <location>
        <position position="87"/>
    </location>
    <ligand>
        <name>Cu cation</name>
        <dbReference type="ChEBI" id="CHEBI:23378"/>
    </ligand>
</feature>
<keyword evidence="7" id="KW-1185">Reference proteome</keyword>
<evidence type="ECO:0000259" key="5">
    <source>
        <dbReference type="PROSITE" id="PS51352"/>
    </source>
</evidence>
<evidence type="ECO:0000256" key="2">
    <source>
        <dbReference type="ARBA" id="ARBA00023008"/>
    </source>
</evidence>
<dbReference type="PROSITE" id="PS51352">
    <property type="entry name" value="THIOREDOXIN_2"/>
    <property type="match status" value="1"/>
</dbReference>
<feature type="binding site" evidence="3">
    <location>
        <position position="176"/>
    </location>
    <ligand>
        <name>Cu cation</name>
        <dbReference type="ChEBI" id="CHEBI:23378"/>
    </ligand>
</feature>
<dbReference type="EMBL" id="RQPJ01000003">
    <property type="protein sequence ID" value="RTE53753.1"/>
    <property type="molecule type" value="Genomic_DNA"/>
</dbReference>
<keyword evidence="4" id="KW-1015">Disulfide bond</keyword>
<dbReference type="InterPro" id="IPR013766">
    <property type="entry name" value="Thioredoxin_domain"/>
</dbReference>
<sequence length="215" mass="24575">MNKATFKNGPIVLFFILINSCITKGKQELPVYNPSDFNPELVDLNLQQQSKNHKVADFTLINQNGDTITQENYNHKNYVVDFIFTRCPSICPIMTNNMAVLQKEFLKNDQIMFLSLSVTPQIDSIPVLRQYATDNGVIDSKWNITTGNKKHIYELARKSYFAVVEQGDGGLQDFIHTPNFVLVDQKKQIRGVYNGTDSLEITRLIKDLKILTKQN</sequence>
<keyword evidence="3" id="KW-0479">Metal-binding</keyword>
<dbReference type="Proteomes" id="UP000267585">
    <property type="component" value="Unassembled WGS sequence"/>
</dbReference>
<gene>
    <name evidence="6" type="ORF">EHW67_07395</name>
</gene>
<feature type="domain" description="Thioredoxin" evidence="5">
    <location>
        <begin position="49"/>
        <end position="210"/>
    </location>
</feature>
<protein>
    <submittedName>
        <fullName evidence="6">SCO family protein</fullName>
    </submittedName>
</protein>
<evidence type="ECO:0000256" key="1">
    <source>
        <dbReference type="ARBA" id="ARBA00010996"/>
    </source>
</evidence>
<dbReference type="CDD" id="cd02968">
    <property type="entry name" value="SCO"/>
    <property type="match status" value="1"/>
</dbReference>
<comment type="caution">
    <text evidence="6">The sequence shown here is derived from an EMBL/GenBank/DDBJ whole genome shotgun (WGS) entry which is preliminary data.</text>
</comment>
<accession>A0A3S0C7F0</accession>
<name>A0A3S0C7F0_9FLAO</name>
<evidence type="ECO:0000313" key="7">
    <source>
        <dbReference type="Proteomes" id="UP000267585"/>
    </source>
</evidence>
<evidence type="ECO:0000313" key="6">
    <source>
        <dbReference type="EMBL" id="RTE53753.1"/>
    </source>
</evidence>
<feature type="binding site" evidence="3">
    <location>
        <position position="91"/>
    </location>
    <ligand>
        <name>Cu cation</name>
        <dbReference type="ChEBI" id="CHEBI:23378"/>
    </ligand>
</feature>
<dbReference type="SUPFAM" id="SSF52833">
    <property type="entry name" value="Thioredoxin-like"/>
    <property type="match status" value="1"/>
</dbReference>
<keyword evidence="2 3" id="KW-0186">Copper</keyword>
<proteinExistence type="inferred from homology"/>
<dbReference type="PANTHER" id="PTHR12151">
    <property type="entry name" value="ELECTRON TRANSPORT PROTIN SCO1/SENC FAMILY MEMBER"/>
    <property type="match status" value="1"/>
</dbReference>
<dbReference type="GO" id="GO:0046872">
    <property type="term" value="F:metal ion binding"/>
    <property type="evidence" value="ECO:0007669"/>
    <property type="project" value="UniProtKB-KW"/>
</dbReference>
<feature type="disulfide bond" description="Redox-active" evidence="4">
    <location>
        <begin position="87"/>
        <end position="91"/>
    </location>
</feature>
<evidence type="ECO:0000256" key="4">
    <source>
        <dbReference type="PIRSR" id="PIRSR603782-2"/>
    </source>
</evidence>
<reference evidence="6 7" key="1">
    <citation type="submission" date="2018-11" db="EMBL/GenBank/DDBJ databases">
        <title>Arenibacter aquaticus sp.nov., a marine bacterium isolated from surface seawater in the South China Sea.</title>
        <authorList>
            <person name="Guo J."/>
            <person name="Sun J."/>
        </authorList>
    </citation>
    <scope>NUCLEOTIDE SEQUENCE [LARGE SCALE GENOMIC DNA]</scope>
    <source>
        <strain evidence="6 7">GUO666</strain>
    </source>
</reference>
<dbReference type="Gene3D" id="3.40.30.10">
    <property type="entry name" value="Glutaredoxin"/>
    <property type="match status" value="1"/>
</dbReference>